<dbReference type="Proteomes" id="UP001597229">
    <property type="component" value="Unassembled WGS sequence"/>
</dbReference>
<feature type="domain" description="Fe-containing alcohol dehydrogenase-like C-terminal" evidence="5">
    <location>
        <begin position="164"/>
        <end position="345"/>
    </location>
</feature>
<dbReference type="SUPFAM" id="SSF56796">
    <property type="entry name" value="Dehydroquinate synthase-like"/>
    <property type="match status" value="1"/>
</dbReference>
<dbReference type="CDD" id="cd08177">
    <property type="entry name" value="MAR"/>
    <property type="match status" value="1"/>
</dbReference>
<feature type="domain" description="Alcohol dehydrogenase iron-type/glycerol dehydrogenase GldA" evidence="4">
    <location>
        <begin position="10"/>
        <end position="151"/>
    </location>
</feature>
<keyword evidence="3" id="KW-0520">NAD</keyword>
<dbReference type="Pfam" id="PF00465">
    <property type="entry name" value="Fe-ADH"/>
    <property type="match status" value="1"/>
</dbReference>
<dbReference type="InterPro" id="IPR039697">
    <property type="entry name" value="Alcohol_dehydrogenase_Fe"/>
</dbReference>
<dbReference type="Gene3D" id="1.20.1090.10">
    <property type="entry name" value="Dehydroquinate synthase-like - alpha domain"/>
    <property type="match status" value="1"/>
</dbReference>
<comment type="caution">
    <text evidence="6">The sequence shown here is derived from an EMBL/GenBank/DDBJ whole genome shotgun (WGS) entry which is preliminary data.</text>
</comment>
<keyword evidence="7" id="KW-1185">Reference proteome</keyword>
<gene>
    <name evidence="6" type="ORF">ACFQ3F_09165</name>
</gene>
<dbReference type="GO" id="GO:0018506">
    <property type="term" value="F:maleylacetate reductase activity"/>
    <property type="evidence" value="ECO:0007669"/>
    <property type="project" value="UniProtKB-EC"/>
</dbReference>
<evidence type="ECO:0000256" key="3">
    <source>
        <dbReference type="ARBA" id="ARBA00023027"/>
    </source>
</evidence>
<reference evidence="7" key="1">
    <citation type="journal article" date="2019" name="Int. J. Syst. Evol. Microbiol.">
        <title>The Global Catalogue of Microorganisms (GCM) 10K type strain sequencing project: providing services to taxonomists for standard genome sequencing and annotation.</title>
        <authorList>
            <consortium name="The Broad Institute Genomics Platform"/>
            <consortium name="The Broad Institute Genome Sequencing Center for Infectious Disease"/>
            <person name="Wu L."/>
            <person name="Ma J."/>
        </authorList>
    </citation>
    <scope>NUCLEOTIDE SEQUENCE [LARGE SCALE GENOMIC DNA]</scope>
    <source>
        <strain evidence="7">CCUG 52478</strain>
    </source>
</reference>
<evidence type="ECO:0000259" key="5">
    <source>
        <dbReference type="Pfam" id="PF25137"/>
    </source>
</evidence>
<accession>A0ABW3W0K7</accession>
<dbReference type="InterPro" id="IPR056798">
    <property type="entry name" value="ADH_Fe_C"/>
</dbReference>
<dbReference type="InterPro" id="IPR001670">
    <property type="entry name" value="ADH_Fe/GldA"/>
</dbReference>
<evidence type="ECO:0000313" key="6">
    <source>
        <dbReference type="EMBL" id="MFD1247955.1"/>
    </source>
</evidence>
<dbReference type="PANTHER" id="PTHR11496">
    <property type="entry name" value="ALCOHOL DEHYDROGENASE"/>
    <property type="match status" value="1"/>
</dbReference>
<keyword evidence="2 6" id="KW-0560">Oxidoreductase</keyword>
<evidence type="ECO:0000256" key="2">
    <source>
        <dbReference type="ARBA" id="ARBA00023002"/>
    </source>
</evidence>
<proteinExistence type="inferred from homology"/>
<dbReference type="EC" id="1.3.1.32" evidence="6"/>
<comment type="similarity">
    <text evidence="1">Belongs to the iron-containing alcohol dehydrogenase family.</text>
</comment>
<dbReference type="Pfam" id="PF25137">
    <property type="entry name" value="ADH_Fe_C"/>
    <property type="match status" value="1"/>
</dbReference>
<dbReference type="RefSeq" id="WP_367918510.1">
    <property type="nucleotide sequence ID" value="NZ_BAABAC010000013.1"/>
</dbReference>
<protein>
    <submittedName>
        <fullName evidence="6">Maleylacetate reductase</fullName>
        <ecNumber evidence="6">1.3.1.32</ecNumber>
    </submittedName>
</protein>
<dbReference type="InterPro" id="IPR034786">
    <property type="entry name" value="MAR"/>
</dbReference>
<evidence type="ECO:0000256" key="1">
    <source>
        <dbReference type="ARBA" id="ARBA00007358"/>
    </source>
</evidence>
<dbReference type="PANTHER" id="PTHR11496:SF102">
    <property type="entry name" value="ALCOHOL DEHYDROGENASE 4"/>
    <property type="match status" value="1"/>
</dbReference>
<dbReference type="EMBL" id="JBHTLX010000012">
    <property type="protein sequence ID" value="MFD1247955.1"/>
    <property type="molecule type" value="Genomic_DNA"/>
</dbReference>
<evidence type="ECO:0000259" key="4">
    <source>
        <dbReference type="Pfam" id="PF00465"/>
    </source>
</evidence>
<dbReference type="Gene3D" id="3.40.50.1970">
    <property type="match status" value="1"/>
</dbReference>
<sequence length="345" mass="34926">MVVVHETTSSRVVLGAGARHAVPEELERLGGARTLVVATGSARAAGDELVAALGERAVGRFDGAVVHTPVAVTATALELARAGAADSVVTIGGGSAVGLGKALVARTGLLHLTVPTTYAGSEVTPVLGETEGGVKQTRRDPGLLPRTVVYDVELTLGMPVGLTLTSAVNALAHAVEALWAQTSTAVSDALATESARLILGGLPAVLAAPRDVDARATLQQGAWLAGTCLAGVPMGLHHQLAHALGGTFDLPHAELHTLLLAHVTRYNLPFAPAAAERLAAITGSDDPAAVIGALAASYDGPRRLRDLGVPADGLASVAERVAATPYPNPAPVTVDAVLEVVRAAW</sequence>
<name>A0ABW3W0K7_9ACTN</name>
<evidence type="ECO:0000313" key="7">
    <source>
        <dbReference type="Proteomes" id="UP001597229"/>
    </source>
</evidence>
<organism evidence="6 7">
    <name type="scientific">Nocardioides ginsengisoli</name>
    <dbReference type="NCBI Taxonomy" id="363868"/>
    <lineage>
        <taxon>Bacteria</taxon>
        <taxon>Bacillati</taxon>
        <taxon>Actinomycetota</taxon>
        <taxon>Actinomycetes</taxon>
        <taxon>Propionibacteriales</taxon>
        <taxon>Nocardioidaceae</taxon>
        <taxon>Nocardioides</taxon>
    </lineage>
</organism>